<evidence type="ECO:0000313" key="2">
    <source>
        <dbReference type="Proteomes" id="UP000198620"/>
    </source>
</evidence>
<dbReference type="Proteomes" id="UP000198620">
    <property type="component" value="Unassembled WGS sequence"/>
</dbReference>
<organism evidence="1 2">
    <name type="scientific">Nitrosovibrio tenuis</name>
    <dbReference type="NCBI Taxonomy" id="1233"/>
    <lineage>
        <taxon>Bacteria</taxon>
        <taxon>Pseudomonadati</taxon>
        <taxon>Pseudomonadota</taxon>
        <taxon>Betaproteobacteria</taxon>
        <taxon>Nitrosomonadales</taxon>
        <taxon>Nitrosomonadaceae</taxon>
        <taxon>Nitrosovibrio</taxon>
    </lineage>
</organism>
<dbReference type="EMBL" id="FOBH01000007">
    <property type="protein sequence ID" value="SEL23657.1"/>
    <property type="molecule type" value="Genomic_DNA"/>
</dbReference>
<dbReference type="PANTHER" id="PTHR47628:SF1">
    <property type="entry name" value="ALIPHATIC AMIDASE EXPRESSION-REGULATING PROTEIN"/>
    <property type="match status" value="1"/>
</dbReference>
<dbReference type="InterPro" id="IPR017777">
    <property type="entry name" value="ABC_urea-bd_UrtA"/>
</dbReference>
<accession>A0A1H7NL72</accession>
<sequence length="431" mass="47093">MKTSHRIRIPLVLLIVLLIAGAMIWRHHVKTTLSIRIGVLHAMSGPMAASEKPLMDALQLAIEEANAAGGVGGRKIQAVMVDCGPDPAYCAQQAEHLITQEQVQALFGCWTSSCRKAVKTVVEKHHHMLFYALRYEGMELSPNILYGGAVPNQLIMPAVHWALVNLGSPGERSQRDIHGGRGKRIYLTGSDSGFSRVVSILIKDLLAAHGATVVGERYISAGLPDMDDVAADIGGQRPDMVLNTISGTDNAVFFRALQKRGITSDRIPVLSFSVTEVGLSAEEMPPMAGHYAARNYFQSIPGPENEAFVKRFRDRFGQNAVVDGPTEASYINLQMWVQAALEADSGDVAQVQRTILRQSLPAPEGLVSVDPATRHVWKIARVGKARDDGQFDIVWDSSRPLEPGPFPSYRSREEWDQLLKSSEVPMSATSP</sequence>
<name>A0A1H7NL72_9PROT</name>
<reference evidence="1 2" key="1">
    <citation type="submission" date="2016-10" db="EMBL/GenBank/DDBJ databases">
        <authorList>
            <person name="de Groot N.N."/>
        </authorList>
    </citation>
    <scope>NUCLEOTIDE SEQUENCE [LARGE SCALE GENOMIC DNA]</scope>
    <source>
        <strain evidence="1 2">Nv1</strain>
    </source>
</reference>
<dbReference type="PANTHER" id="PTHR47628">
    <property type="match status" value="1"/>
</dbReference>
<dbReference type="AlphaFoldDB" id="A0A1H7NL72"/>
<dbReference type="Pfam" id="PF13433">
    <property type="entry name" value="Peripla_BP_5"/>
    <property type="match status" value="1"/>
</dbReference>
<dbReference type="InterPro" id="IPR028082">
    <property type="entry name" value="Peripla_BP_I"/>
</dbReference>
<protein>
    <submittedName>
        <fullName evidence="1">Urea transport system substrate-binding protein</fullName>
    </submittedName>
</protein>
<dbReference type="SUPFAM" id="SSF53822">
    <property type="entry name" value="Periplasmic binding protein-like I"/>
    <property type="match status" value="1"/>
</dbReference>
<dbReference type="Gene3D" id="3.40.50.2300">
    <property type="match status" value="2"/>
</dbReference>
<gene>
    <name evidence="1" type="ORF">SAMN05216387_10742</name>
</gene>
<dbReference type="STRING" id="1233.SAMN05216387_10742"/>
<dbReference type="CDD" id="cd06355">
    <property type="entry name" value="PBP1_FmdD-like"/>
    <property type="match status" value="1"/>
</dbReference>
<evidence type="ECO:0000313" key="1">
    <source>
        <dbReference type="EMBL" id="SEL23657.1"/>
    </source>
</evidence>
<keyword evidence="2" id="KW-1185">Reference proteome</keyword>
<proteinExistence type="predicted"/>